<keyword evidence="7 13" id="KW-0671">Queuosine biosynthesis</keyword>
<dbReference type="FunFam" id="3.40.1780.10:FF:000001">
    <property type="entry name" value="S-adenosylmethionine:tRNA ribosyltransferase-isomerase"/>
    <property type="match status" value="1"/>
</dbReference>
<dbReference type="NCBIfam" id="TIGR00113">
    <property type="entry name" value="queA"/>
    <property type="match status" value="1"/>
</dbReference>
<protein>
    <recommendedName>
        <fullName evidence="11 13">S-adenosylmethionine:tRNA ribosyltransferase-isomerase</fullName>
        <ecNumber evidence="10 13">2.4.99.17</ecNumber>
    </recommendedName>
    <alternativeName>
        <fullName evidence="12 13">Queuosine biosynthesis protein QueA</fullName>
    </alternativeName>
</protein>
<dbReference type="OrthoDB" id="5288889at2"/>
<comment type="caution">
    <text evidence="14">The sequence shown here is derived from an EMBL/GenBank/DDBJ whole genome shotgun (WGS) entry which is preliminary data.</text>
</comment>
<evidence type="ECO:0000313" key="14">
    <source>
        <dbReference type="EMBL" id="GAV19257.1"/>
    </source>
</evidence>
<evidence type="ECO:0000256" key="4">
    <source>
        <dbReference type="ARBA" id="ARBA00022490"/>
    </source>
</evidence>
<dbReference type="HAMAP" id="MF_00113">
    <property type="entry name" value="QueA"/>
    <property type="match status" value="1"/>
</dbReference>
<comment type="subcellular location">
    <subcellularLocation>
        <location evidence="1 13">Cytoplasm</location>
    </subcellularLocation>
</comment>
<proteinExistence type="inferred from homology"/>
<dbReference type="UniPathway" id="UPA00392"/>
<evidence type="ECO:0000256" key="6">
    <source>
        <dbReference type="ARBA" id="ARBA00022691"/>
    </source>
</evidence>
<comment type="subunit">
    <text evidence="3 13">Monomer.</text>
</comment>
<keyword evidence="14" id="KW-0328">Glycosyltransferase</keyword>
<evidence type="ECO:0000256" key="8">
    <source>
        <dbReference type="ARBA" id="ARBA00052751"/>
    </source>
</evidence>
<reference evidence="14 15" key="1">
    <citation type="journal article" date="2017" name="Arch. Microbiol.">
        <title>Mariprofundus micogutta sp. nov., a novel iron-oxidizing zetaproteobacterium isolated from a deep-sea hydrothermal field at the Bayonnaise knoll of the Izu-Ogasawara arc, and a description of Mariprofundales ord. nov. and Zetaproteobacteria classis nov.</title>
        <authorList>
            <person name="Makita H."/>
            <person name="Tanaka E."/>
            <person name="Mitsunobu S."/>
            <person name="Miyazaki M."/>
            <person name="Nunoura T."/>
            <person name="Uematsu K."/>
            <person name="Takaki Y."/>
            <person name="Nishi S."/>
            <person name="Shimamura S."/>
            <person name="Takai K."/>
        </authorList>
    </citation>
    <scope>NUCLEOTIDE SEQUENCE [LARGE SCALE GENOMIC DNA]</scope>
    <source>
        <strain evidence="14 15">ET2</strain>
    </source>
</reference>
<dbReference type="EMBL" id="BDFD01000001">
    <property type="protein sequence ID" value="GAV19257.1"/>
    <property type="molecule type" value="Genomic_DNA"/>
</dbReference>
<dbReference type="EC" id="2.4.99.17" evidence="10 13"/>
<comment type="function">
    <text evidence="13">Transfers and isomerizes the ribose moiety from AdoMet to the 7-aminomethyl group of 7-deazaguanine (preQ1-tRNA) to give epoxyqueuosine (oQ-tRNA).</text>
</comment>
<dbReference type="PANTHER" id="PTHR30307:SF0">
    <property type="entry name" value="S-ADENOSYLMETHIONINE:TRNA RIBOSYLTRANSFERASE-ISOMERASE"/>
    <property type="match status" value="1"/>
</dbReference>
<gene>
    <name evidence="13" type="primary">queA</name>
    <name evidence="14" type="ORF">MMIC_P0190</name>
</gene>
<dbReference type="NCBIfam" id="NF001140">
    <property type="entry name" value="PRK00147.1"/>
    <property type="match status" value="1"/>
</dbReference>
<evidence type="ECO:0000256" key="11">
    <source>
        <dbReference type="ARBA" id="ARBA00069325"/>
    </source>
</evidence>
<dbReference type="InterPro" id="IPR042118">
    <property type="entry name" value="QueA_dom1"/>
</dbReference>
<dbReference type="PANTHER" id="PTHR30307">
    <property type="entry name" value="S-ADENOSYLMETHIONINE:TRNA RIBOSYLTRANSFERASE-ISOMERASE"/>
    <property type="match status" value="1"/>
</dbReference>
<comment type="pathway">
    <text evidence="2 13">tRNA modification; tRNA-queuosine biosynthesis.</text>
</comment>
<name>A0A1L8CK18_9PROT</name>
<dbReference type="InterPro" id="IPR042119">
    <property type="entry name" value="QueA_dom2"/>
</dbReference>
<comment type="catalytic activity">
    <reaction evidence="8 13">
        <text>7-aminomethyl-7-carbaguanosine(34) in tRNA + S-adenosyl-L-methionine = epoxyqueuosine(34) in tRNA + adenine + L-methionine + 2 H(+)</text>
        <dbReference type="Rhea" id="RHEA:32155"/>
        <dbReference type="Rhea" id="RHEA-COMP:10342"/>
        <dbReference type="Rhea" id="RHEA-COMP:18582"/>
        <dbReference type="ChEBI" id="CHEBI:15378"/>
        <dbReference type="ChEBI" id="CHEBI:16708"/>
        <dbReference type="ChEBI" id="CHEBI:57844"/>
        <dbReference type="ChEBI" id="CHEBI:59789"/>
        <dbReference type="ChEBI" id="CHEBI:82833"/>
        <dbReference type="ChEBI" id="CHEBI:194443"/>
        <dbReference type="EC" id="2.4.99.17"/>
    </reaction>
</comment>
<keyword evidence="4 13" id="KW-0963">Cytoplasm</keyword>
<dbReference type="Pfam" id="PF02547">
    <property type="entry name" value="Queuosine_synth"/>
    <property type="match status" value="1"/>
</dbReference>
<evidence type="ECO:0000313" key="15">
    <source>
        <dbReference type="Proteomes" id="UP000231632"/>
    </source>
</evidence>
<evidence type="ECO:0000256" key="1">
    <source>
        <dbReference type="ARBA" id="ARBA00004496"/>
    </source>
</evidence>
<evidence type="ECO:0000256" key="7">
    <source>
        <dbReference type="ARBA" id="ARBA00022785"/>
    </source>
</evidence>
<dbReference type="InterPro" id="IPR003699">
    <property type="entry name" value="QueA"/>
</dbReference>
<dbReference type="GO" id="GO:0051075">
    <property type="term" value="F:S-adenosylmethionine:tRNA ribosyltransferase-isomerase activity"/>
    <property type="evidence" value="ECO:0007669"/>
    <property type="project" value="UniProtKB-EC"/>
</dbReference>
<evidence type="ECO:0000256" key="2">
    <source>
        <dbReference type="ARBA" id="ARBA00004691"/>
    </source>
</evidence>
<dbReference type="Gene3D" id="2.40.10.240">
    <property type="entry name" value="QueA-like"/>
    <property type="match status" value="1"/>
</dbReference>
<keyword evidence="5 13" id="KW-0808">Transferase</keyword>
<dbReference type="STRING" id="1921010.MMIC_P0190"/>
<evidence type="ECO:0000256" key="9">
    <source>
        <dbReference type="ARBA" id="ARBA00061210"/>
    </source>
</evidence>
<evidence type="ECO:0000256" key="5">
    <source>
        <dbReference type="ARBA" id="ARBA00022679"/>
    </source>
</evidence>
<sequence>MQVSDFDFELPERLIAKKPLEQRDASRLLCLSDSDDAFVDGLIRDLSRYVQPGDVWVLNDTKVIPARLVGRKKSGGKVEVLLLEPMDQPNVWLAWGKSNKPLKPDTEIEFADGFYAKVISREGKNIEVLLLAEDVGHAIENYGHMPLPPYIDRPDTEEDKARYQTVFARHAGAVAAPTAGLHLTDALMHKMQIAGASFAHVTLHVGPGTFQPVQVDDVNSHVMHEEAYIVPAETARMVNQAKAEGRRVIAVGTTSLRTLEAASADGELQAGAGRTSIFIYPGYHFQIVDALLTNFHLPKSTLIMLVAALAGRERVLNAYDFARVHDYRFYSYGDAMFVPRSTNS</sequence>
<comment type="similarity">
    <text evidence="9 13">Belongs to the QueA family.</text>
</comment>
<dbReference type="Gene3D" id="3.40.1780.10">
    <property type="entry name" value="QueA-like"/>
    <property type="match status" value="1"/>
</dbReference>
<dbReference type="Proteomes" id="UP000231632">
    <property type="component" value="Unassembled WGS sequence"/>
</dbReference>
<keyword evidence="15" id="KW-1185">Reference proteome</keyword>
<evidence type="ECO:0000256" key="10">
    <source>
        <dbReference type="ARBA" id="ARBA00066503"/>
    </source>
</evidence>
<dbReference type="GO" id="GO:0008616">
    <property type="term" value="P:tRNA queuosine(34) biosynthetic process"/>
    <property type="evidence" value="ECO:0007669"/>
    <property type="project" value="UniProtKB-UniRule"/>
</dbReference>
<organism evidence="14 15">
    <name type="scientific">Mariprofundus micogutta</name>
    <dbReference type="NCBI Taxonomy" id="1921010"/>
    <lineage>
        <taxon>Bacteria</taxon>
        <taxon>Pseudomonadati</taxon>
        <taxon>Pseudomonadota</taxon>
        <taxon>Candidatius Mariprofundia</taxon>
        <taxon>Mariprofundales</taxon>
        <taxon>Mariprofundaceae</taxon>
        <taxon>Mariprofundus</taxon>
    </lineage>
</organism>
<dbReference type="SUPFAM" id="SSF111337">
    <property type="entry name" value="QueA-like"/>
    <property type="match status" value="1"/>
</dbReference>
<evidence type="ECO:0000256" key="12">
    <source>
        <dbReference type="ARBA" id="ARBA00076160"/>
    </source>
</evidence>
<evidence type="ECO:0000256" key="3">
    <source>
        <dbReference type="ARBA" id="ARBA00011245"/>
    </source>
</evidence>
<keyword evidence="14" id="KW-0413">Isomerase</keyword>
<evidence type="ECO:0000256" key="13">
    <source>
        <dbReference type="HAMAP-Rule" id="MF_00113"/>
    </source>
</evidence>
<dbReference type="RefSeq" id="WP_072658443.1">
    <property type="nucleotide sequence ID" value="NZ_BDFD01000001.1"/>
</dbReference>
<keyword evidence="6 13" id="KW-0949">S-adenosyl-L-methionine</keyword>
<dbReference type="InterPro" id="IPR036100">
    <property type="entry name" value="QueA_sf"/>
</dbReference>
<accession>A0A1L8CK18</accession>
<dbReference type="AlphaFoldDB" id="A0A1L8CK18"/>
<dbReference type="GO" id="GO:0005737">
    <property type="term" value="C:cytoplasm"/>
    <property type="evidence" value="ECO:0007669"/>
    <property type="project" value="UniProtKB-SubCell"/>
</dbReference>